<feature type="compositionally biased region" description="Acidic residues" evidence="1">
    <location>
        <begin position="1"/>
        <end position="10"/>
    </location>
</feature>
<organism evidence="2 3">
    <name type="scientific">Thelohanellus kitauei</name>
    <name type="common">Myxosporean</name>
    <dbReference type="NCBI Taxonomy" id="669202"/>
    <lineage>
        <taxon>Eukaryota</taxon>
        <taxon>Metazoa</taxon>
        <taxon>Cnidaria</taxon>
        <taxon>Myxozoa</taxon>
        <taxon>Myxosporea</taxon>
        <taxon>Bivalvulida</taxon>
        <taxon>Platysporina</taxon>
        <taxon>Myxobolidae</taxon>
        <taxon>Thelohanellus</taxon>
    </lineage>
</organism>
<dbReference type="Proteomes" id="UP000031668">
    <property type="component" value="Unassembled WGS sequence"/>
</dbReference>
<evidence type="ECO:0000313" key="3">
    <source>
        <dbReference type="Proteomes" id="UP000031668"/>
    </source>
</evidence>
<comment type="caution">
    <text evidence="2">The sequence shown here is derived from an EMBL/GenBank/DDBJ whole genome shotgun (WGS) entry which is preliminary data.</text>
</comment>
<reference evidence="2 3" key="1">
    <citation type="journal article" date="2014" name="Genome Biol. Evol.">
        <title>The genome of the myxosporean Thelohanellus kitauei shows adaptations to nutrient acquisition within its fish host.</title>
        <authorList>
            <person name="Yang Y."/>
            <person name="Xiong J."/>
            <person name="Zhou Z."/>
            <person name="Huo F."/>
            <person name="Miao W."/>
            <person name="Ran C."/>
            <person name="Liu Y."/>
            <person name="Zhang J."/>
            <person name="Feng J."/>
            <person name="Wang M."/>
            <person name="Wang M."/>
            <person name="Wang L."/>
            <person name="Yao B."/>
        </authorList>
    </citation>
    <scope>NUCLEOTIDE SEQUENCE [LARGE SCALE GENOMIC DNA]</scope>
    <source>
        <strain evidence="2">Wuqing</strain>
    </source>
</reference>
<gene>
    <name evidence="2" type="ORF">RF11_08489</name>
</gene>
<name>A0A0C2N395_THEKT</name>
<proteinExistence type="predicted"/>
<protein>
    <submittedName>
        <fullName evidence="2">Uncharacterized protein</fullName>
    </submittedName>
</protein>
<dbReference type="EMBL" id="JWZT01000542">
    <property type="protein sequence ID" value="KII74111.1"/>
    <property type="molecule type" value="Genomic_DNA"/>
</dbReference>
<evidence type="ECO:0000256" key="1">
    <source>
        <dbReference type="SAM" id="MobiDB-lite"/>
    </source>
</evidence>
<accession>A0A0C2N395</accession>
<evidence type="ECO:0000313" key="2">
    <source>
        <dbReference type="EMBL" id="KII74111.1"/>
    </source>
</evidence>
<feature type="region of interest" description="Disordered" evidence="1">
    <location>
        <begin position="1"/>
        <end position="28"/>
    </location>
</feature>
<keyword evidence="3" id="KW-1185">Reference proteome</keyword>
<sequence length="153" mass="16140">MYEVPEEPEDSPPLPAGGQTETGGLSLAQPSIPPAAEVCVTLSGRFGYFAFLTPQSAVVNALCEIGPAVFERANLRHPHSSSLLGYTVYATRDLARSRLAIIVWPAGLSGDNQAFEASPAHAGWGPNVGQEMLMAEIVAATCQRPSHLLGDII</sequence>
<dbReference type="AlphaFoldDB" id="A0A0C2N395"/>